<evidence type="ECO:0000313" key="2">
    <source>
        <dbReference type="EMBL" id="SBQ40050.1"/>
    </source>
</evidence>
<feature type="region of interest" description="Disordered" evidence="1">
    <location>
        <begin position="1"/>
        <end position="25"/>
    </location>
</feature>
<accession>A0A1A8E0D4</accession>
<gene>
    <name evidence="2" type="primary">BTR01</name>
</gene>
<dbReference type="EMBL" id="HAEA01011570">
    <property type="protein sequence ID" value="SBQ40050.1"/>
    <property type="molecule type" value="Transcribed_RNA"/>
</dbReference>
<sequence>SRHRSSILQPLHQQIRTERSSSNHLSRCRMKRDVFTCNIIKRH</sequence>
<evidence type="ECO:0000256" key="1">
    <source>
        <dbReference type="SAM" id="MobiDB-lite"/>
    </source>
</evidence>
<proteinExistence type="predicted"/>
<reference evidence="2" key="1">
    <citation type="submission" date="2016-05" db="EMBL/GenBank/DDBJ databases">
        <authorList>
            <person name="Lavstsen T."/>
            <person name="Jespersen J.S."/>
        </authorList>
    </citation>
    <scope>NUCLEOTIDE SEQUENCE</scope>
    <source>
        <tissue evidence="2">Brain</tissue>
    </source>
</reference>
<feature type="non-terminal residue" evidence="2">
    <location>
        <position position="1"/>
    </location>
</feature>
<reference evidence="2" key="2">
    <citation type="submission" date="2016-06" db="EMBL/GenBank/DDBJ databases">
        <title>The genome of a short-lived fish provides insights into sex chromosome evolution and the genetic control of aging.</title>
        <authorList>
            <person name="Reichwald K."/>
            <person name="Felder M."/>
            <person name="Petzold A."/>
            <person name="Koch P."/>
            <person name="Groth M."/>
            <person name="Platzer M."/>
        </authorList>
    </citation>
    <scope>NUCLEOTIDE SEQUENCE</scope>
    <source>
        <tissue evidence="2">Brain</tissue>
    </source>
</reference>
<feature type="compositionally biased region" description="Polar residues" evidence="1">
    <location>
        <begin position="1"/>
        <end position="14"/>
    </location>
</feature>
<name>A0A1A8E0D4_NOTKA</name>
<protein>
    <submittedName>
        <fullName evidence="2">Bloodthirsty-related gene family, member 1</fullName>
    </submittedName>
</protein>
<dbReference type="AlphaFoldDB" id="A0A1A8E0D4"/>
<organism evidence="2">
    <name type="scientific">Nothobranchius kadleci</name>
    <name type="common">African annual killifish</name>
    <dbReference type="NCBI Taxonomy" id="1051664"/>
    <lineage>
        <taxon>Eukaryota</taxon>
        <taxon>Metazoa</taxon>
        <taxon>Chordata</taxon>
        <taxon>Craniata</taxon>
        <taxon>Vertebrata</taxon>
        <taxon>Euteleostomi</taxon>
        <taxon>Actinopterygii</taxon>
        <taxon>Neopterygii</taxon>
        <taxon>Teleostei</taxon>
        <taxon>Neoteleostei</taxon>
        <taxon>Acanthomorphata</taxon>
        <taxon>Ovalentaria</taxon>
        <taxon>Atherinomorphae</taxon>
        <taxon>Cyprinodontiformes</taxon>
        <taxon>Nothobranchiidae</taxon>
        <taxon>Nothobranchius</taxon>
    </lineage>
</organism>